<dbReference type="AlphaFoldDB" id="A0AAD3HC64"/>
<dbReference type="EMBL" id="BLLK01000061">
    <property type="protein sequence ID" value="GFH58220.1"/>
    <property type="molecule type" value="Genomic_DNA"/>
</dbReference>
<keyword evidence="1" id="KW-0732">Signal</keyword>
<evidence type="ECO:0000256" key="1">
    <source>
        <dbReference type="SAM" id="SignalP"/>
    </source>
</evidence>
<evidence type="ECO:0000313" key="3">
    <source>
        <dbReference type="Proteomes" id="UP001054902"/>
    </source>
</evidence>
<evidence type="ECO:0000313" key="2">
    <source>
        <dbReference type="EMBL" id="GFH58220.1"/>
    </source>
</evidence>
<reference evidence="2 3" key="1">
    <citation type="journal article" date="2021" name="Sci. Rep.">
        <title>The genome of the diatom Chaetoceros tenuissimus carries an ancient integrated fragment of an extant virus.</title>
        <authorList>
            <person name="Hongo Y."/>
            <person name="Kimura K."/>
            <person name="Takaki Y."/>
            <person name="Yoshida Y."/>
            <person name="Baba S."/>
            <person name="Kobayashi G."/>
            <person name="Nagasaki K."/>
            <person name="Hano T."/>
            <person name="Tomaru Y."/>
        </authorList>
    </citation>
    <scope>NUCLEOTIDE SEQUENCE [LARGE SCALE GENOMIC DNA]</scope>
    <source>
        <strain evidence="2 3">NIES-3715</strain>
    </source>
</reference>
<accession>A0AAD3HC64</accession>
<feature type="signal peptide" evidence="1">
    <location>
        <begin position="1"/>
        <end position="17"/>
    </location>
</feature>
<gene>
    <name evidence="2" type="ORF">CTEN210_14696</name>
</gene>
<name>A0AAD3HC64_9STRA</name>
<organism evidence="2 3">
    <name type="scientific">Chaetoceros tenuissimus</name>
    <dbReference type="NCBI Taxonomy" id="426638"/>
    <lineage>
        <taxon>Eukaryota</taxon>
        <taxon>Sar</taxon>
        <taxon>Stramenopiles</taxon>
        <taxon>Ochrophyta</taxon>
        <taxon>Bacillariophyta</taxon>
        <taxon>Coscinodiscophyceae</taxon>
        <taxon>Chaetocerotophycidae</taxon>
        <taxon>Chaetocerotales</taxon>
        <taxon>Chaetocerotaceae</taxon>
        <taxon>Chaetoceros</taxon>
    </lineage>
</organism>
<feature type="chain" id="PRO_5041997563" evidence="1">
    <location>
        <begin position="18"/>
        <end position="308"/>
    </location>
</feature>
<sequence length="308" mass="35557">MKFHSILVFSLIWVARSNENSLLQGARNLMQAAVNKQSDEPNICDSTEDIPQNESIIQNYLDSTPSLADKFFIQGWRWHHLSIVRDAKRLNQYASIVKSGDEEDLEPLKKAVDFVFNFNLRGLADIEDKVFFPWLREKLLNSEYESEETKKAFASMIEDVDQDRKRVKDLASKIVSYMDLATENSVDQNMRRDALDNIITNTDAVYNLTNSIKAREDKFLVPALMKNVSSREQKFFNHKVLRSLGILQSRKYLIGMYDAVHDPDYGNEEEQTLFVEQIPLVARMMIGSWRKSLYEPEVGMLDLSPSNS</sequence>
<dbReference type="Gene3D" id="1.20.120.520">
    <property type="entry name" value="nmb1532 protein domain like"/>
    <property type="match status" value="1"/>
</dbReference>
<protein>
    <submittedName>
        <fullName evidence="2">Uncharacterized protein</fullName>
    </submittedName>
</protein>
<proteinExistence type="predicted"/>
<keyword evidence="3" id="KW-1185">Reference proteome</keyword>
<dbReference type="Proteomes" id="UP001054902">
    <property type="component" value="Unassembled WGS sequence"/>
</dbReference>
<comment type="caution">
    <text evidence="2">The sequence shown here is derived from an EMBL/GenBank/DDBJ whole genome shotgun (WGS) entry which is preliminary data.</text>
</comment>